<protein>
    <submittedName>
        <fullName evidence="2">Uncharacterized protein</fullName>
    </submittedName>
</protein>
<name>A0ABU0DIR1_9HYPH</name>
<reference evidence="2 3" key="1">
    <citation type="submission" date="2023-07" db="EMBL/GenBank/DDBJ databases">
        <title>Genomic Encyclopedia of Type Strains, Phase IV (KMG-IV): sequencing the most valuable type-strain genomes for metagenomic binning, comparative biology and taxonomic classification.</title>
        <authorList>
            <person name="Goeker M."/>
        </authorList>
    </citation>
    <scope>NUCLEOTIDE SEQUENCE [LARGE SCALE GENOMIC DNA]</scope>
    <source>
        <strain evidence="2 3">DSM 1277</strain>
    </source>
</reference>
<dbReference type="RefSeq" id="WP_307061017.1">
    <property type="nucleotide sequence ID" value="NZ_JAUSUH010000005.1"/>
</dbReference>
<comment type="caution">
    <text evidence="2">The sequence shown here is derived from an EMBL/GenBank/DDBJ whole genome shotgun (WGS) entry which is preliminary data.</text>
</comment>
<feature type="compositionally biased region" description="Low complexity" evidence="1">
    <location>
        <begin position="176"/>
        <end position="193"/>
    </location>
</feature>
<dbReference type="EMBL" id="JAUSUH010000005">
    <property type="protein sequence ID" value="MDQ0348317.1"/>
    <property type="molecule type" value="Genomic_DNA"/>
</dbReference>
<feature type="region of interest" description="Disordered" evidence="1">
    <location>
        <begin position="123"/>
        <end position="146"/>
    </location>
</feature>
<evidence type="ECO:0000313" key="2">
    <source>
        <dbReference type="EMBL" id="MDQ0348317.1"/>
    </source>
</evidence>
<organism evidence="2 3">
    <name type="scientific">Ancylobacter vacuolatus</name>
    <dbReference type="NCBI Taxonomy" id="223389"/>
    <lineage>
        <taxon>Bacteria</taxon>
        <taxon>Pseudomonadati</taxon>
        <taxon>Pseudomonadota</taxon>
        <taxon>Alphaproteobacteria</taxon>
        <taxon>Hyphomicrobiales</taxon>
        <taxon>Xanthobacteraceae</taxon>
        <taxon>Ancylobacter</taxon>
    </lineage>
</organism>
<accession>A0ABU0DIR1</accession>
<keyword evidence="3" id="KW-1185">Reference proteome</keyword>
<sequence length="302" mass="30831">MLRTLLPRPQRIRLATPFARLPMLVAGMGIGLSLSLPAAAQSIGTVTKPGLPDPWYGVIIITPVDEDSPYEAAQRAAEAAQTVGAAPAPTEAADAPQVPLEPFDPEKETATMPSLWETIELGLGGAPEEPAPEPPKPYQQLQPRTAPVERARATLPTQMELRQGAAMVSVSSSASATAPASGALSTTATSGSGEIKGRVGLEQDNLTVYSAGAVGASASPGSATVYDNMAVGSTYSVPLAPLGLGPEKLGASVEVNKSQTVTTGVELRAPAGTAERFISVQRSQSPGSQASGIVKAGVLGKF</sequence>
<proteinExistence type="predicted"/>
<evidence type="ECO:0000256" key="1">
    <source>
        <dbReference type="SAM" id="MobiDB-lite"/>
    </source>
</evidence>
<dbReference type="Proteomes" id="UP001238467">
    <property type="component" value="Unassembled WGS sequence"/>
</dbReference>
<feature type="region of interest" description="Disordered" evidence="1">
    <location>
        <begin position="176"/>
        <end position="195"/>
    </location>
</feature>
<gene>
    <name evidence="2" type="ORF">J2S76_002746</name>
</gene>
<evidence type="ECO:0000313" key="3">
    <source>
        <dbReference type="Proteomes" id="UP001238467"/>
    </source>
</evidence>